<sequence length="315" mass="35784">MNTKNIPSLSTASFFRQLIMNEVIHDRYWDSKTNRVKYILRTLITPKATFKLLSFLAATPNAKTLIQRQPSLPYKVHRPYLRASMNTKDKLKSICAGSCLIFNSLKKSDLEKIYSKDGLCIDKIDGKTDNYTITLGMENKFSREGELVVHFKTSGKIILASCAFGFLFTENNTSLFIGAIQGGGKQCTPELIKEATKSCYGLFPKRILIEVVCLLAQRFGCNEILAVSNNTHVFQNSRYKRKKNNLMISDYDGFWESLSGHKNAKQDYILPLSIKRKDIADVSSKKRSEYKKRYVLLDNLTANFLCASPKQTPLL</sequence>
<gene>
    <name evidence="1" type="ORF">DES37_10219</name>
</gene>
<dbReference type="AlphaFoldDB" id="A0A317Q5K4"/>
<comment type="caution">
    <text evidence="1">The sequence shown here is derived from an EMBL/GenBank/DDBJ whole genome shotgun (WGS) entry which is preliminary data.</text>
</comment>
<reference evidence="1 2" key="1">
    <citation type="submission" date="2018-05" db="EMBL/GenBank/DDBJ databases">
        <title>Genomic Encyclopedia of Type Strains, Phase IV (KMG-IV): sequencing the most valuable type-strain genomes for metagenomic binning, comparative biology and taxonomic classification.</title>
        <authorList>
            <person name="Goeker M."/>
        </authorList>
    </citation>
    <scope>NUCLEOTIDE SEQUENCE [LARGE SCALE GENOMIC DNA]</scope>
    <source>
        <strain evidence="1 2">DSM 19579</strain>
    </source>
</reference>
<evidence type="ECO:0000313" key="1">
    <source>
        <dbReference type="EMBL" id="PWW11417.1"/>
    </source>
</evidence>
<evidence type="ECO:0008006" key="3">
    <source>
        <dbReference type="Google" id="ProtNLM"/>
    </source>
</evidence>
<keyword evidence="2" id="KW-1185">Reference proteome</keyword>
<dbReference type="PANTHER" id="PTHR38785:SF1">
    <property type="entry name" value="HOMOLOG OF VIRK"/>
    <property type="match status" value="1"/>
</dbReference>
<proteinExistence type="predicted"/>
<protein>
    <recommendedName>
        <fullName evidence="3">DUF535 domain-containing protein</fullName>
    </recommendedName>
</protein>
<dbReference type="PANTHER" id="PTHR38785">
    <property type="entry name" value="HOMOLOG OF VIRK"/>
    <property type="match status" value="1"/>
</dbReference>
<dbReference type="EMBL" id="QGTS01000002">
    <property type="protein sequence ID" value="PWW11417.1"/>
    <property type="molecule type" value="Genomic_DNA"/>
</dbReference>
<name>A0A317Q5K4_9ENTR</name>
<dbReference type="GO" id="GO:0006974">
    <property type="term" value="P:DNA damage response"/>
    <property type="evidence" value="ECO:0007669"/>
    <property type="project" value="TreeGrafter"/>
</dbReference>
<dbReference type="Proteomes" id="UP000246744">
    <property type="component" value="Unassembled WGS sequence"/>
</dbReference>
<organism evidence="1 2">
    <name type="scientific">Mangrovibacter plantisponsor</name>
    <dbReference type="NCBI Taxonomy" id="451513"/>
    <lineage>
        <taxon>Bacteria</taxon>
        <taxon>Pseudomonadati</taxon>
        <taxon>Pseudomonadota</taxon>
        <taxon>Gammaproteobacteria</taxon>
        <taxon>Enterobacterales</taxon>
        <taxon>Enterobacteriaceae</taxon>
        <taxon>Mangrovibacter</taxon>
    </lineage>
</organism>
<dbReference type="InterPro" id="IPR007488">
    <property type="entry name" value="DUF535"/>
</dbReference>
<evidence type="ECO:0000313" key="2">
    <source>
        <dbReference type="Proteomes" id="UP000246744"/>
    </source>
</evidence>
<dbReference type="Pfam" id="PF04393">
    <property type="entry name" value="DUF535"/>
    <property type="match status" value="1"/>
</dbReference>
<accession>A0A317Q5K4</accession>
<dbReference type="OrthoDB" id="6835762at2"/>